<dbReference type="NCBIfam" id="TIGR01359">
    <property type="entry name" value="UMP_CMP_kin_fam"/>
    <property type="match status" value="1"/>
</dbReference>
<comment type="subcellular location">
    <subcellularLocation>
        <location evidence="7">Cytoplasm</location>
    </subcellularLocation>
    <subcellularLocation>
        <location evidence="7">Nucleus</location>
    </subcellularLocation>
</comment>
<feature type="binding site" evidence="7">
    <location>
        <begin position="105"/>
        <end position="108"/>
    </location>
    <ligand>
        <name>a ribonucleoside 5'-phosphate</name>
        <dbReference type="ChEBI" id="CHEBI:58043"/>
    </ligand>
</feature>
<keyword evidence="3 7" id="KW-0547">Nucleotide-binding</keyword>
<evidence type="ECO:0000256" key="5">
    <source>
        <dbReference type="ARBA" id="ARBA00022840"/>
    </source>
</evidence>
<evidence type="ECO:0000256" key="7">
    <source>
        <dbReference type="HAMAP-Rule" id="MF_03172"/>
    </source>
</evidence>
<dbReference type="PANTHER" id="PTHR23359">
    <property type="entry name" value="NUCLEOTIDE KINASE"/>
    <property type="match status" value="1"/>
</dbReference>
<dbReference type="GO" id="GO:0006207">
    <property type="term" value="P:'de novo' pyrimidine nucleobase biosynthetic process"/>
    <property type="evidence" value="ECO:0007669"/>
    <property type="project" value="InterPro"/>
</dbReference>
<comment type="function">
    <text evidence="7">Catalyzes the phosphorylation of pyrimidine nucleoside monophosphates at the expense of ATP. Plays an important role in de novo pyrimidine nucleotide biosynthesis. Has preference for UMP and CMP as phosphate acceptors.</text>
</comment>
<dbReference type="SUPFAM" id="SSF52540">
    <property type="entry name" value="P-loop containing nucleoside triphosphate hydrolases"/>
    <property type="match status" value="1"/>
</dbReference>
<dbReference type="PRINTS" id="PR00094">
    <property type="entry name" value="ADENYLTKNASE"/>
</dbReference>
<dbReference type="GO" id="GO:0005634">
    <property type="term" value="C:nucleus"/>
    <property type="evidence" value="ECO:0007669"/>
    <property type="project" value="UniProtKB-SubCell"/>
</dbReference>
<comment type="catalytic activity">
    <reaction evidence="7">
        <text>dCMP + ATP = dCDP + ADP</text>
        <dbReference type="Rhea" id="RHEA:25094"/>
        <dbReference type="ChEBI" id="CHEBI:30616"/>
        <dbReference type="ChEBI" id="CHEBI:57566"/>
        <dbReference type="ChEBI" id="CHEBI:58593"/>
        <dbReference type="ChEBI" id="CHEBI:456216"/>
        <dbReference type="EC" id="2.7.4.14"/>
    </reaction>
</comment>
<gene>
    <name evidence="8" type="ORF">R5R35_008839</name>
</gene>
<accession>A0AAN9YYS2</accession>
<dbReference type="AlphaFoldDB" id="A0AAN9YYS2"/>
<name>A0AAN9YYS2_9ORTH</name>
<keyword evidence="2 7" id="KW-0808">Transferase</keyword>
<dbReference type="CDD" id="cd01428">
    <property type="entry name" value="ADK"/>
    <property type="match status" value="1"/>
</dbReference>
<feature type="binding site" evidence="7">
    <location>
        <position position="192"/>
    </location>
    <ligand>
        <name>ATP</name>
        <dbReference type="ChEBI" id="CHEBI:30616"/>
    </ligand>
</feature>
<evidence type="ECO:0000256" key="6">
    <source>
        <dbReference type="ARBA" id="ARBA00048116"/>
    </source>
</evidence>
<protein>
    <recommendedName>
        <fullName evidence="7">UMP-CMP kinase</fullName>
        <ecNumber evidence="7">2.7.4.14</ecNumber>
    </recommendedName>
    <alternativeName>
        <fullName evidence="7">Deoxycytidylate kinase</fullName>
        <shortName evidence="7">CK</shortName>
        <shortName evidence="7">dCMP kinase</shortName>
    </alternativeName>
    <alternativeName>
        <fullName evidence="7">Uridine monophosphate/cytidine monophosphate kinase</fullName>
        <shortName evidence="7">UMP/CMP kinase</shortName>
        <shortName evidence="7">UMP/CMPK</shortName>
    </alternativeName>
</protein>
<feature type="region of interest" description="NMPbind" evidence="7">
    <location>
        <begin position="50"/>
        <end position="80"/>
    </location>
</feature>
<comment type="catalytic activity">
    <reaction evidence="6 7">
        <text>UMP + ATP = UDP + ADP</text>
        <dbReference type="Rhea" id="RHEA:24400"/>
        <dbReference type="ChEBI" id="CHEBI:30616"/>
        <dbReference type="ChEBI" id="CHEBI:57865"/>
        <dbReference type="ChEBI" id="CHEBI:58223"/>
        <dbReference type="ChEBI" id="CHEBI:456216"/>
        <dbReference type="EC" id="2.7.4.14"/>
    </reaction>
</comment>
<comment type="catalytic activity">
    <reaction evidence="7">
        <text>CMP + ATP = CDP + ADP</text>
        <dbReference type="Rhea" id="RHEA:11600"/>
        <dbReference type="ChEBI" id="CHEBI:30616"/>
        <dbReference type="ChEBI" id="CHEBI:58069"/>
        <dbReference type="ChEBI" id="CHEBI:60377"/>
        <dbReference type="ChEBI" id="CHEBI:456216"/>
        <dbReference type="EC" id="2.7.4.14"/>
    </reaction>
</comment>
<evidence type="ECO:0000256" key="1">
    <source>
        <dbReference type="ARBA" id="ARBA00022490"/>
    </source>
</evidence>
<evidence type="ECO:0000313" key="9">
    <source>
        <dbReference type="Proteomes" id="UP001378592"/>
    </source>
</evidence>
<reference evidence="8 9" key="1">
    <citation type="submission" date="2024-03" db="EMBL/GenBank/DDBJ databases">
        <title>The genome assembly and annotation of the cricket Gryllus longicercus Weissman &amp; Gray.</title>
        <authorList>
            <person name="Szrajer S."/>
            <person name="Gray D."/>
            <person name="Ylla G."/>
        </authorList>
    </citation>
    <scope>NUCLEOTIDE SEQUENCE [LARGE SCALE GENOMIC DNA]</scope>
    <source>
        <strain evidence="8">DAG 2021-001</strain>
        <tissue evidence="8">Whole body minus gut</tissue>
    </source>
</reference>
<dbReference type="EMBL" id="JAZDUA010000686">
    <property type="protein sequence ID" value="KAK7789934.1"/>
    <property type="molecule type" value="Genomic_DNA"/>
</dbReference>
<organism evidence="8 9">
    <name type="scientific">Gryllus longicercus</name>
    <dbReference type="NCBI Taxonomy" id="2509291"/>
    <lineage>
        <taxon>Eukaryota</taxon>
        <taxon>Metazoa</taxon>
        <taxon>Ecdysozoa</taxon>
        <taxon>Arthropoda</taxon>
        <taxon>Hexapoda</taxon>
        <taxon>Insecta</taxon>
        <taxon>Pterygota</taxon>
        <taxon>Neoptera</taxon>
        <taxon>Polyneoptera</taxon>
        <taxon>Orthoptera</taxon>
        <taxon>Ensifera</taxon>
        <taxon>Gryllidea</taxon>
        <taxon>Grylloidea</taxon>
        <taxon>Gryllidae</taxon>
        <taxon>Gryllinae</taxon>
        <taxon>Gryllus</taxon>
    </lineage>
</organism>
<evidence type="ECO:0000256" key="4">
    <source>
        <dbReference type="ARBA" id="ARBA00022777"/>
    </source>
</evidence>
<dbReference type="HAMAP" id="MF_03172">
    <property type="entry name" value="Adenylate_kinase_UMP_CMP_kin"/>
    <property type="match status" value="1"/>
</dbReference>
<dbReference type="Proteomes" id="UP001378592">
    <property type="component" value="Unassembled WGS sequence"/>
</dbReference>
<dbReference type="Gene3D" id="3.40.50.300">
    <property type="entry name" value="P-loop containing nucleotide triphosphate hydrolases"/>
    <property type="match status" value="1"/>
</dbReference>
<keyword evidence="7" id="KW-0665">Pyrimidine biosynthesis</keyword>
<dbReference type="EC" id="2.7.4.14" evidence="7"/>
<keyword evidence="1 7" id="KW-0963">Cytoplasm</keyword>
<feature type="binding site" evidence="7">
    <location>
        <position position="56"/>
    </location>
    <ligand>
        <name>a ribonucleoside 5'-phosphate</name>
        <dbReference type="ChEBI" id="CHEBI:58043"/>
    </ligand>
</feature>
<dbReference type="FunFam" id="3.40.50.300:FF:000315">
    <property type="entry name" value="Adenylate kinase 1"/>
    <property type="match status" value="1"/>
</dbReference>
<dbReference type="InterPro" id="IPR000850">
    <property type="entry name" value="Adenylat/UMP-CMP_kin"/>
</dbReference>
<feature type="binding site" evidence="7">
    <location>
        <position position="164"/>
    </location>
    <ligand>
        <name>a ribonucleoside 5'-phosphate</name>
        <dbReference type="ChEBI" id="CHEBI:58043"/>
    </ligand>
</feature>
<evidence type="ECO:0000313" key="8">
    <source>
        <dbReference type="EMBL" id="KAK7789934.1"/>
    </source>
</evidence>
<comment type="subunit">
    <text evidence="7">Monomer.</text>
</comment>
<keyword evidence="4 7" id="KW-0418">Kinase</keyword>
<feature type="binding site" evidence="7">
    <location>
        <begin position="78"/>
        <end position="80"/>
    </location>
    <ligand>
        <name>a ribonucleoside 5'-phosphate</name>
        <dbReference type="ChEBI" id="CHEBI:58043"/>
    </ligand>
</feature>
<dbReference type="HAMAP" id="MF_00235">
    <property type="entry name" value="Adenylate_kinase_Adk"/>
    <property type="match status" value="1"/>
</dbReference>
<dbReference type="GO" id="GO:0005737">
    <property type="term" value="C:cytoplasm"/>
    <property type="evidence" value="ECO:0007669"/>
    <property type="project" value="UniProtKB-SubCell"/>
</dbReference>
<dbReference type="GO" id="GO:0005524">
    <property type="term" value="F:ATP binding"/>
    <property type="evidence" value="ECO:0007669"/>
    <property type="project" value="UniProtKB-KW"/>
</dbReference>
<dbReference type="GO" id="GO:0050145">
    <property type="term" value="F:nucleoside monophosphate kinase activity"/>
    <property type="evidence" value="ECO:0007669"/>
    <property type="project" value="UniProtKB-ARBA"/>
</dbReference>
<sequence length="209" mass="23275">MFIRFLSVSCRTAMSACQKPKVVFVLGSPGAGKGTQCKNIVDEFGYVHLSAGDLLREERNKPGSQYGELIESHIRNGSIVPVAITCSLIEKAMNDSPANKFLIDGFPRNKENLSGWAESMADKVDLQAVLFLDCPEEVSTKRCLDRGAQGSGRSDDNPESLKKRFHTYMNDTMPIIEHYEKQSVVRKVDAERSPAQVFEDIKDIFNALQ</sequence>
<keyword evidence="9" id="KW-1185">Reference proteome</keyword>
<evidence type="ECO:0000256" key="2">
    <source>
        <dbReference type="ARBA" id="ARBA00022679"/>
    </source>
</evidence>
<feature type="binding site" evidence="7">
    <location>
        <position position="112"/>
    </location>
    <ligand>
        <name>CMP</name>
        <dbReference type="ChEBI" id="CHEBI:60377"/>
    </ligand>
</feature>
<dbReference type="InterPro" id="IPR027417">
    <property type="entry name" value="P-loop_NTPase"/>
</dbReference>
<comment type="domain">
    <text evidence="7">Consists of three domains, a large central CORE domain and two small peripheral domains, NMPbind and LID, which undergo movements during catalysis. The LID domain closes over the site of phosphoryl transfer upon ATP binding. Assembling and dissambling the active center during each catalytic cycle provides an effective means to prevent ATP hydrolysis.</text>
</comment>
<dbReference type="GO" id="GO:0006221">
    <property type="term" value="P:pyrimidine nucleotide biosynthetic process"/>
    <property type="evidence" value="ECO:0007669"/>
    <property type="project" value="UniProtKB-UniRule"/>
</dbReference>
<keyword evidence="5 7" id="KW-0067">ATP-binding</keyword>
<comment type="caution">
    <text evidence="7">Lacks conserved residue(s) required for the propagation of feature annotation.</text>
</comment>
<comment type="similarity">
    <text evidence="7">Belongs to the adenylate kinase family. UMP-CMP kinase subfamily.</text>
</comment>
<comment type="cofactor">
    <cofactor evidence="7">
        <name>Mg(2+)</name>
        <dbReference type="ChEBI" id="CHEBI:18420"/>
    </cofactor>
    <text evidence="7">Binds 1 Mg(2+) ion per monomer.</text>
</comment>
<evidence type="ECO:0000256" key="3">
    <source>
        <dbReference type="ARBA" id="ARBA00022741"/>
    </source>
</evidence>
<keyword evidence="7" id="KW-0539">Nucleus</keyword>
<feature type="binding site" evidence="7">
    <location>
        <position position="146"/>
    </location>
    <ligand>
        <name>ATP</name>
        <dbReference type="ChEBI" id="CHEBI:30616"/>
    </ligand>
</feature>
<dbReference type="Pfam" id="PF00406">
    <property type="entry name" value="ADK"/>
    <property type="match status" value="1"/>
</dbReference>
<proteinExistence type="inferred from homology"/>
<comment type="caution">
    <text evidence="8">The sequence shown here is derived from an EMBL/GenBank/DDBJ whole genome shotgun (WGS) entry which is preliminary data.</text>
</comment>
<feature type="binding site" evidence="7">
    <location>
        <position position="153"/>
    </location>
    <ligand>
        <name>a ribonucleoside 5'-phosphate</name>
        <dbReference type="ChEBI" id="CHEBI:58043"/>
    </ligand>
</feature>
<feature type="binding site" evidence="7">
    <location>
        <begin position="30"/>
        <end position="35"/>
    </location>
    <ligand>
        <name>ATP</name>
        <dbReference type="ChEBI" id="CHEBI:30616"/>
    </ligand>
</feature>
<dbReference type="InterPro" id="IPR006266">
    <property type="entry name" value="UMP_CMP_kinase"/>
</dbReference>